<dbReference type="PANTHER" id="PTHR42695">
    <property type="entry name" value="GLUTAMINE AMIDOTRANSFERASE YLR126C-RELATED"/>
    <property type="match status" value="1"/>
</dbReference>
<evidence type="ECO:0000313" key="3">
    <source>
        <dbReference type="Proteomes" id="UP000509367"/>
    </source>
</evidence>
<dbReference type="InterPro" id="IPR029062">
    <property type="entry name" value="Class_I_gatase-like"/>
</dbReference>
<dbReference type="AlphaFoldDB" id="A0A6N1VCU3"/>
<protein>
    <recommendedName>
        <fullName evidence="1">Glutamine amidotransferase domain-containing protein</fullName>
    </recommendedName>
</protein>
<dbReference type="Proteomes" id="UP000509367">
    <property type="component" value="Chromosome"/>
</dbReference>
<dbReference type="InterPro" id="IPR017926">
    <property type="entry name" value="GATASE"/>
</dbReference>
<accession>A0A6N1VCU3</accession>
<proteinExistence type="predicted"/>
<evidence type="ECO:0000259" key="1">
    <source>
        <dbReference type="Pfam" id="PF00117"/>
    </source>
</evidence>
<feature type="domain" description="Glutamine amidotransferase" evidence="1">
    <location>
        <begin position="21"/>
        <end position="179"/>
    </location>
</feature>
<name>A0A6N1VCU3_9HYPH</name>
<reference evidence="2 3" key="1">
    <citation type="submission" date="2020-06" db="EMBL/GenBank/DDBJ databases">
        <title>Oricola thermophila sp. nov. isolated from a tidal sediments.</title>
        <authorList>
            <person name="Kwon K.K."/>
            <person name="Yang S.-H."/>
            <person name="Park M.-J."/>
        </authorList>
    </citation>
    <scope>NUCLEOTIDE SEQUENCE [LARGE SCALE GENOMIC DNA]</scope>
    <source>
        <strain evidence="2 3">MEBiC13590</strain>
    </source>
</reference>
<dbReference type="PROSITE" id="PS51273">
    <property type="entry name" value="GATASE_TYPE_1"/>
    <property type="match status" value="1"/>
</dbReference>
<dbReference type="KEGG" id="orm:HTY61_07740"/>
<dbReference type="InterPro" id="IPR044992">
    <property type="entry name" value="ChyE-like"/>
</dbReference>
<dbReference type="SUPFAM" id="SSF52317">
    <property type="entry name" value="Class I glutamine amidotransferase-like"/>
    <property type="match status" value="1"/>
</dbReference>
<dbReference type="CDD" id="cd01741">
    <property type="entry name" value="GATase1_1"/>
    <property type="match status" value="1"/>
</dbReference>
<dbReference type="Pfam" id="PF00117">
    <property type="entry name" value="GATase"/>
    <property type="match status" value="1"/>
</dbReference>
<gene>
    <name evidence="2" type="ORF">HTY61_07740</name>
</gene>
<dbReference type="RefSeq" id="WP_175276247.1">
    <property type="nucleotide sequence ID" value="NZ_CP054836.1"/>
</dbReference>
<evidence type="ECO:0000313" key="2">
    <source>
        <dbReference type="EMBL" id="QKV18353.1"/>
    </source>
</evidence>
<organism evidence="2 3">
    <name type="scientific">Oricola thermophila</name>
    <dbReference type="NCBI Taxonomy" id="2742145"/>
    <lineage>
        <taxon>Bacteria</taxon>
        <taxon>Pseudomonadati</taxon>
        <taxon>Pseudomonadota</taxon>
        <taxon>Alphaproteobacteria</taxon>
        <taxon>Hyphomicrobiales</taxon>
        <taxon>Ahrensiaceae</taxon>
        <taxon>Oricola</taxon>
    </lineage>
</organism>
<dbReference type="EMBL" id="CP054836">
    <property type="protein sequence ID" value="QKV18353.1"/>
    <property type="molecule type" value="Genomic_DNA"/>
</dbReference>
<dbReference type="PANTHER" id="PTHR42695:SF5">
    <property type="entry name" value="GLUTAMINE AMIDOTRANSFERASE YLR126C-RELATED"/>
    <property type="match status" value="1"/>
</dbReference>
<dbReference type="Gene3D" id="3.40.50.880">
    <property type="match status" value="1"/>
</dbReference>
<keyword evidence="3" id="KW-1185">Reference proteome</keyword>
<dbReference type="GO" id="GO:0005829">
    <property type="term" value="C:cytosol"/>
    <property type="evidence" value="ECO:0007669"/>
    <property type="project" value="TreeGrafter"/>
</dbReference>
<sequence>MKHKIIVIEHWDLAEPDFGRRHLAARGFDVQVVEPWRGERLPELTGDEAGVMVMGGPQYVTRTDEAPYLLDEFRFAEAAMAKGVRTVGICLGSQILAHVLGARVGFHPEGCTALGFYDLLPTEQGRAWFLEGMKVLAGNSQGWEMPSGVTPLARGDLFPNQAFVADGTAVALQFHPEVTRPILDQWQEEFASLVGRPGTQSVEQQDAGFAAHDAALKAWYSDFLDDWFGRQDDRSVTATPRTGTCARPE</sequence>